<dbReference type="EMBL" id="JAYMYQ010000004">
    <property type="protein sequence ID" value="KAK7338532.1"/>
    <property type="molecule type" value="Genomic_DNA"/>
</dbReference>
<sequence length="128" mass="14512">MCRPCDLPIVRPEIKGTAERRKCMGPILAFVSKAYTCCMILVALLHDKSIPLLAWGNESNRFHELHILLIIEASWIFNLVPKLEKETGAKIKIHGTKTDTREKDKFKPGTDIQCSYIEMHANISADSF</sequence>
<dbReference type="AlphaFoldDB" id="A0AAN9LM49"/>
<dbReference type="Proteomes" id="UP001367508">
    <property type="component" value="Unassembled WGS sequence"/>
</dbReference>
<comment type="caution">
    <text evidence="1">The sequence shown here is derived from an EMBL/GenBank/DDBJ whole genome shotgun (WGS) entry which is preliminary data.</text>
</comment>
<evidence type="ECO:0000313" key="2">
    <source>
        <dbReference type="Proteomes" id="UP001367508"/>
    </source>
</evidence>
<keyword evidence="2" id="KW-1185">Reference proteome</keyword>
<protein>
    <submittedName>
        <fullName evidence="1">Uncharacterized protein</fullName>
    </submittedName>
</protein>
<organism evidence="1 2">
    <name type="scientific">Canavalia gladiata</name>
    <name type="common">Sword bean</name>
    <name type="synonym">Dolichos gladiatus</name>
    <dbReference type="NCBI Taxonomy" id="3824"/>
    <lineage>
        <taxon>Eukaryota</taxon>
        <taxon>Viridiplantae</taxon>
        <taxon>Streptophyta</taxon>
        <taxon>Embryophyta</taxon>
        <taxon>Tracheophyta</taxon>
        <taxon>Spermatophyta</taxon>
        <taxon>Magnoliopsida</taxon>
        <taxon>eudicotyledons</taxon>
        <taxon>Gunneridae</taxon>
        <taxon>Pentapetalae</taxon>
        <taxon>rosids</taxon>
        <taxon>fabids</taxon>
        <taxon>Fabales</taxon>
        <taxon>Fabaceae</taxon>
        <taxon>Papilionoideae</taxon>
        <taxon>50 kb inversion clade</taxon>
        <taxon>NPAAA clade</taxon>
        <taxon>indigoferoid/millettioid clade</taxon>
        <taxon>Phaseoleae</taxon>
        <taxon>Canavalia</taxon>
    </lineage>
</organism>
<gene>
    <name evidence="1" type="ORF">VNO77_19145</name>
</gene>
<name>A0AAN9LM49_CANGL</name>
<reference evidence="1 2" key="1">
    <citation type="submission" date="2024-01" db="EMBL/GenBank/DDBJ databases">
        <title>The genomes of 5 underutilized Papilionoideae crops provide insights into root nodulation and disease resistanc.</title>
        <authorList>
            <person name="Jiang F."/>
        </authorList>
    </citation>
    <scope>NUCLEOTIDE SEQUENCE [LARGE SCALE GENOMIC DNA]</scope>
    <source>
        <strain evidence="1">LVBAO_FW01</strain>
        <tissue evidence="1">Leaves</tissue>
    </source>
</reference>
<evidence type="ECO:0000313" key="1">
    <source>
        <dbReference type="EMBL" id="KAK7338532.1"/>
    </source>
</evidence>
<proteinExistence type="predicted"/>
<accession>A0AAN9LM49</accession>